<reference evidence="9" key="1">
    <citation type="submission" date="2023-10" db="EMBL/GenBank/DDBJ databases">
        <authorList>
            <person name="Chen Y."/>
            <person name="Shah S."/>
            <person name="Dougan E. K."/>
            <person name="Thang M."/>
            <person name="Chan C."/>
        </authorList>
    </citation>
    <scope>NUCLEOTIDE SEQUENCE [LARGE SCALE GENOMIC DNA]</scope>
</reference>
<dbReference type="InterPro" id="IPR015813">
    <property type="entry name" value="Pyrv/PenolPyrv_kinase-like_dom"/>
</dbReference>
<dbReference type="Pfam" id="PF02775">
    <property type="entry name" value="TPP_enzyme_C"/>
    <property type="match status" value="1"/>
</dbReference>
<dbReference type="SUPFAM" id="SSF51621">
    <property type="entry name" value="Phosphoenolpyruvate/pyruvate domain"/>
    <property type="match status" value="1"/>
</dbReference>
<feature type="compositionally biased region" description="Low complexity" evidence="6">
    <location>
        <begin position="1"/>
        <end position="25"/>
    </location>
</feature>
<dbReference type="Pfam" id="PF02776">
    <property type="entry name" value="TPP_enzyme_N"/>
    <property type="match status" value="1"/>
</dbReference>
<evidence type="ECO:0000256" key="4">
    <source>
        <dbReference type="ARBA" id="ARBA00023239"/>
    </source>
</evidence>
<dbReference type="Gene3D" id="3.40.50.970">
    <property type="match status" value="2"/>
</dbReference>
<dbReference type="SUPFAM" id="SSF52518">
    <property type="entry name" value="Thiamin diphosphate-binding fold (THDP-binding)"/>
    <property type="match status" value="2"/>
</dbReference>
<comment type="caution">
    <text evidence="9">The sequence shown here is derived from an EMBL/GenBank/DDBJ whole genome shotgun (WGS) entry which is preliminary data.</text>
</comment>
<accession>A0ABN9UDM2</accession>
<feature type="compositionally biased region" description="Low complexity" evidence="6">
    <location>
        <begin position="364"/>
        <end position="377"/>
    </location>
</feature>
<dbReference type="Pfam" id="PF13714">
    <property type="entry name" value="PEP_mutase"/>
    <property type="match status" value="1"/>
</dbReference>
<feature type="region of interest" description="Disordered" evidence="6">
    <location>
        <begin position="361"/>
        <end position="388"/>
    </location>
</feature>
<evidence type="ECO:0000256" key="3">
    <source>
        <dbReference type="ARBA" id="ARBA00023235"/>
    </source>
</evidence>
<dbReference type="CDD" id="cd07035">
    <property type="entry name" value="TPP_PYR_POX_like"/>
    <property type="match status" value="1"/>
</dbReference>
<dbReference type="EMBL" id="CAUYUJ010015739">
    <property type="protein sequence ID" value="CAK0857545.1"/>
    <property type="molecule type" value="Genomic_DNA"/>
</dbReference>
<name>A0ABN9UDM2_9DINO</name>
<keyword evidence="1" id="KW-0210">Decarboxylase</keyword>
<dbReference type="InterPro" id="IPR051818">
    <property type="entry name" value="TPP_dependent_decarboxylase"/>
</dbReference>
<evidence type="ECO:0000313" key="10">
    <source>
        <dbReference type="Proteomes" id="UP001189429"/>
    </source>
</evidence>
<evidence type="ECO:0000259" key="7">
    <source>
        <dbReference type="Pfam" id="PF02775"/>
    </source>
</evidence>
<evidence type="ECO:0000313" key="9">
    <source>
        <dbReference type="EMBL" id="CAK0857545.1"/>
    </source>
</evidence>
<dbReference type="InterPro" id="IPR040442">
    <property type="entry name" value="Pyrv_kinase-like_dom_sf"/>
</dbReference>
<feature type="compositionally biased region" description="Low complexity" evidence="6">
    <location>
        <begin position="55"/>
        <end position="66"/>
    </location>
</feature>
<keyword evidence="4" id="KW-0456">Lyase</keyword>
<dbReference type="InterPro" id="IPR012698">
    <property type="entry name" value="PEnolPyrv_PMutase_core"/>
</dbReference>
<sequence length="770" mass="81800">GPCRPLAAAGARPARGRPAARGAAAEVCHSLAPRRGVAGHAHRPPSGRGRRRAANRAPGGAEAPAPRARRPHSGSVVRAIEVHSGLCGLIAEHAVAARADGREVGFDAMWSSSLTSSSIKGKPDIETVDTSARLGIVQDALEVSTKPMIYDGDTGGLPEIFHFTVRTLERLGVSAVIIEDKAGLKQNSLFGTERKQQLEDVDKFCAKIRAGQAAKRSGDFMIISRLEAMIAGWGVDEALRRAKAYIEAGTDGIMVHSKEKSPDEVMLFMERYAQFEKKVPVVTVPTTYNATTEDELYAAGAHVCIYANQLLRASYPAMLRVAESILAHGRSKEADSSLLPVKEILTLIDDNVSGSVATKKVAKRAAGPPSTAAAAPARPEEAAPRLELQPLEPARLLSELRGRGVDCFAGVPDSQLKDFLSCLEDEAAASDTLNHVITPNEGSAIALAAGHHLATGGLPLVYMQNSGLGNAVNPLTSLADPLVYSIPMLLLVGWRGEPGEKDEPQHLFMGKATPKLLDELGIPHRSLPRDPVGMAAALDEATRSARDRSAPFALLVKKGTFKKHAPRRPVAGEGLLLREEIIRAALPLLGPEDAVVGTTGYTSRELFEHREACRQDHSRDFLTVGCMGHASAIALGVARAQPARRLVCFDGDGAVLMHMGNLAAVAASGCSNFKHVVVNNAAHDSVGSQPTGMEGVDVVGLARALGYRWAARAASASELALMFSQLLEADGPALLEVRSRPGARKDLGRPTTTPGQNKEAFMSFLRRRAL</sequence>
<feature type="non-terminal residue" evidence="9">
    <location>
        <position position="1"/>
    </location>
</feature>
<evidence type="ECO:0000256" key="6">
    <source>
        <dbReference type="SAM" id="MobiDB-lite"/>
    </source>
</evidence>
<gene>
    <name evidence="9" type="ORF">PCOR1329_LOCUS47644</name>
</gene>
<feature type="domain" description="Thiamine pyrophosphate enzyme N-terminal TPP-binding" evidence="8">
    <location>
        <begin position="397"/>
        <end position="505"/>
    </location>
</feature>
<feature type="domain" description="Thiamine pyrophosphate enzyme TPP-binding" evidence="7">
    <location>
        <begin position="616"/>
        <end position="737"/>
    </location>
</feature>
<evidence type="ECO:0000259" key="8">
    <source>
        <dbReference type="Pfam" id="PF02776"/>
    </source>
</evidence>
<dbReference type="InterPro" id="IPR039556">
    <property type="entry name" value="ICL/PEPM"/>
</dbReference>
<dbReference type="NCBIfam" id="TIGR02320">
    <property type="entry name" value="PEP_mutase"/>
    <property type="match status" value="1"/>
</dbReference>
<dbReference type="PANTHER" id="PTHR42818">
    <property type="entry name" value="SULFOPYRUVATE DECARBOXYLASE SUBUNIT ALPHA"/>
    <property type="match status" value="1"/>
</dbReference>
<keyword evidence="10" id="KW-1185">Reference proteome</keyword>
<dbReference type="PANTHER" id="PTHR42818:SF1">
    <property type="entry name" value="SULFOPYRUVATE DECARBOXYLASE"/>
    <property type="match status" value="1"/>
</dbReference>
<dbReference type="InterPro" id="IPR017684">
    <property type="entry name" value="Phosphono-pyrv_decarboxylase"/>
</dbReference>
<dbReference type="InterPro" id="IPR011766">
    <property type="entry name" value="TPP_enzyme_TPP-bd"/>
</dbReference>
<dbReference type="Proteomes" id="UP001189429">
    <property type="component" value="Unassembled WGS sequence"/>
</dbReference>
<feature type="region of interest" description="Disordered" evidence="6">
    <location>
        <begin position="1"/>
        <end position="74"/>
    </location>
</feature>
<proteinExistence type="predicted"/>
<evidence type="ECO:0000256" key="5">
    <source>
        <dbReference type="ARBA" id="ARBA00024063"/>
    </source>
</evidence>
<organism evidence="9 10">
    <name type="scientific">Prorocentrum cordatum</name>
    <dbReference type="NCBI Taxonomy" id="2364126"/>
    <lineage>
        <taxon>Eukaryota</taxon>
        <taxon>Sar</taxon>
        <taxon>Alveolata</taxon>
        <taxon>Dinophyceae</taxon>
        <taxon>Prorocentrales</taxon>
        <taxon>Prorocentraceae</taxon>
        <taxon>Prorocentrum</taxon>
    </lineage>
</organism>
<dbReference type="Gene3D" id="3.20.20.60">
    <property type="entry name" value="Phosphoenolpyruvate-binding domains"/>
    <property type="match status" value="1"/>
</dbReference>
<keyword evidence="2" id="KW-0786">Thiamine pyrophosphate</keyword>
<protein>
    <recommendedName>
        <fullName evidence="5">phosphoenolpyruvate mutase</fullName>
        <ecNumber evidence="5">5.4.2.9</ecNumber>
    </recommendedName>
</protein>
<dbReference type="InterPro" id="IPR012001">
    <property type="entry name" value="Thiamin_PyroP_enz_TPP-bd_dom"/>
</dbReference>
<evidence type="ECO:0000256" key="2">
    <source>
        <dbReference type="ARBA" id="ARBA00023052"/>
    </source>
</evidence>
<keyword evidence="3" id="KW-0413">Isomerase</keyword>
<dbReference type="NCBIfam" id="TIGR03297">
    <property type="entry name" value="Ppyr-DeCO2ase"/>
    <property type="match status" value="1"/>
</dbReference>
<dbReference type="PROSITE" id="PS00187">
    <property type="entry name" value="TPP_ENZYMES"/>
    <property type="match status" value="1"/>
</dbReference>
<dbReference type="EC" id="5.4.2.9" evidence="5"/>
<evidence type="ECO:0000256" key="1">
    <source>
        <dbReference type="ARBA" id="ARBA00022793"/>
    </source>
</evidence>
<dbReference type="CDD" id="cd00377">
    <property type="entry name" value="ICL_PEPM"/>
    <property type="match status" value="1"/>
</dbReference>
<feature type="compositionally biased region" description="Basic residues" evidence="6">
    <location>
        <begin position="40"/>
        <end position="54"/>
    </location>
</feature>
<dbReference type="InterPro" id="IPR000399">
    <property type="entry name" value="TPP-bd_CS"/>
</dbReference>
<dbReference type="InterPro" id="IPR029061">
    <property type="entry name" value="THDP-binding"/>
</dbReference>